<dbReference type="EMBL" id="AZLZ01002221">
    <property type="protein sequence ID" value="ETJ16811.1"/>
    <property type="molecule type" value="Genomic_DNA"/>
</dbReference>
<dbReference type="PANTHER" id="PTHR43161">
    <property type="entry name" value="SORBITOL DEHYDROGENASE"/>
    <property type="match status" value="1"/>
</dbReference>
<keyword evidence="3" id="KW-0479">Metal-binding</keyword>
<proteinExistence type="inferred from homology"/>
<feature type="non-terminal residue" evidence="7">
    <location>
        <position position="143"/>
    </location>
</feature>
<dbReference type="GO" id="GO:0046872">
    <property type="term" value="F:metal ion binding"/>
    <property type="evidence" value="ECO:0007669"/>
    <property type="project" value="UniProtKB-KW"/>
</dbReference>
<dbReference type="Proteomes" id="UP000018853">
    <property type="component" value="Unassembled WGS sequence"/>
</dbReference>
<evidence type="ECO:0000256" key="4">
    <source>
        <dbReference type="ARBA" id="ARBA00022833"/>
    </source>
</evidence>
<dbReference type="PANTHER" id="PTHR43161:SF26">
    <property type="entry name" value="GALACTITOL 1-PHOSPHATE 5-DEHYDROGENASE"/>
    <property type="match status" value="1"/>
</dbReference>
<keyword evidence="4" id="KW-0862">Zinc</keyword>
<sequence>IEDGAFIEPITVGLHAFHLAQGCENKNVIIIGAGTIGLLAIQCAVALGAKSVTAIDISSEKLALAKSFGAMQTFNSLEMSAPQMQGVLRELRFNQLILETAGVPQTVELAVEIAGPHAQLALVGTLHQDLHLISATFGKILRK</sequence>
<comment type="similarity">
    <text evidence="2">Belongs to the zinc-containing alcohol dehydrogenase family.</text>
</comment>
<evidence type="ECO:0000256" key="3">
    <source>
        <dbReference type="ARBA" id="ARBA00022723"/>
    </source>
</evidence>
<evidence type="ECO:0000259" key="6">
    <source>
        <dbReference type="Pfam" id="PF00107"/>
    </source>
</evidence>
<dbReference type="AlphaFoldDB" id="W1WG15"/>
<dbReference type="Pfam" id="PF00107">
    <property type="entry name" value="ADH_zinc_N"/>
    <property type="match status" value="1"/>
</dbReference>
<evidence type="ECO:0000313" key="7">
    <source>
        <dbReference type="EMBL" id="ETJ16811.1"/>
    </source>
</evidence>
<gene>
    <name evidence="7" type="ORF">Q609_ECAC02221G0001</name>
</gene>
<dbReference type="InterPro" id="IPR036291">
    <property type="entry name" value="NAD(P)-bd_dom_sf"/>
</dbReference>
<comment type="cofactor">
    <cofactor evidence="1">
        <name>Zn(2+)</name>
        <dbReference type="ChEBI" id="CHEBI:29105"/>
    </cofactor>
</comment>
<evidence type="ECO:0000256" key="1">
    <source>
        <dbReference type="ARBA" id="ARBA00001947"/>
    </source>
</evidence>
<accession>W1WG15</accession>
<dbReference type="GO" id="GO:0016491">
    <property type="term" value="F:oxidoreductase activity"/>
    <property type="evidence" value="ECO:0007669"/>
    <property type="project" value="UniProtKB-KW"/>
</dbReference>
<dbReference type="SUPFAM" id="SSF51735">
    <property type="entry name" value="NAD(P)-binding Rossmann-fold domains"/>
    <property type="match status" value="1"/>
</dbReference>
<evidence type="ECO:0000313" key="8">
    <source>
        <dbReference type="Proteomes" id="UP000018853"/>
    </source>
</evidence>
<reference evidence="7 8" key="1">
    <citation type="submission" date="2013-12" db="EMBL/GenBank/DDBJ databases">
        <title>A Varibaculum cambriense genome reconstructed from a premature infant gut community with otherwise low bacterial novelty that shifts toward anaerobic metabolism during the third week of life.</title>
        <authorList>
            <person name="Brown C.T."/>
            <person name="Sharon I."/>
            <person name="Thomas B.C."/>
            <person name="Castelle C.J."/>
            <person name="Morowitz M.J."/>
            <person name="Banfield J.F."/>
        </authorList>
    </citation>
    <scope>NUCLEOTIDE SEQUENCE [LARGE SCALE GENOMIC DNA]</scope>
    <source>
        <strain evidence="8">DORA_A_5_14_21</strain>
    </source>
</reference>
<feature type="non-terminal residue" evidence="7">
    <location>
        <position position="1"/>
    </location>
</feature>
<feature type="domain" description="Alcohol dehydrogenase-like C-terminal" evidence="6">
    <location>
        <begin position="36"/>
        <end position="135"/>
    </location>
</feature>
<name>W1WG15_ECOLX</name>
<keyword evidence="5" id="KW-0560">Oxidoreductase</keyword>
<dbReference type="InterPro" id="IPR013149">
    <property type="entry name" value="ADH-like_C"/>
</dbReference>
<dbReference type="Gene3D" id="3.40.50.720">
    <property type="entry name" value="NAD(P)-binding Rossmann-like Domain"/>
    <property type="match status" value="1"/>
</dbReference>
<organism evidence="7 8">
    <name type="scientific">Escherichia coli DORA_A_5_14_21</name>
    <dbReference type="NCBI Taxonomy" id="1403943"/>
    <lineage>
        <taxon>Bacteria</taxon>
        <taxon>Pseudomonadati</taxon>
        <taxon>Pseudomonadota</taxon>
        <taxon>Gammaproteobacteria</taxon>
        <taxon>Enterobacterales</taxon>
        <taxon>Enterobacteriaceae</taxon>
        <taxon>Escherichia</taxon>
    </lineage>
</organism>
<comment type="caution">
    <text evidence="7">The sequence shown here is derived from an EMBL/GenBank/DDBJ whole genome shotgun (WGS) entry which is preliminary data.</text>
</comment>
<protein>
    <submittedName>
        <fullName evidence="7">Galactitol-1-phosphate 5-dehydrogenase</fullName>
    </submittedName>
</protein>
<evidence type="ECO:0000256" key="5">
    <source>
        <dbReference type="ARBA" id="ARBA00023002"/>
    </source>
</evidence>
<evidence type="ECO:0000256" key="2">
    <source>
        <dbReference type="ARBA" id="ARBA00008072"/>
    </source>
</evidence>